<keyword evidence="7" id="KW-1185">Reference proteome</keyword>
<dbReference type="EMBL" id="CP139368">
    <property type="protein sequence ID" value="WPR90950.1"/>
    <property type="molecule type" value="Genomic_DNA"/>
</dbReference>
<dbReference type="Pfam" id="PF02065">
    <property type="entry name" value="Melibiase"/>
    <property type="match status" value="1"/>
</dbReference>
<dbReference type="CDD" id="cd14791">
    <property type="entry name" value="GH36"/>
    <property type="match status" value="1"/>
</dbReference>
<comment type="catalytic activity">
    <reaction evidence="1">
        <text>Hydrolysis of terminal, non-reducing alpha-D-galactose residues in alpha-D-galactosides, including galactose oligosaccharides, galactomannans and galactolipids.</text>
        <dbReference type="EC" id="3.2.1.22"/>
    </reaction>
</comment>
<keyword evidence="4 6" id="KW-0326">Glycosidase</keyword>
<gene>
    <name evidence="6" type="ORF">SM116_06560</name>
</gene>
<dbReference type="SUPFAM" id="SSF51445">
    <property type="entry name" value="(Trans)glycosidases"/>
    <property type="match status" value="1"/>
</dbReference>
<dbReference type="GO" id="GO:0004557">
    <property type="term" value="F:alpha-galactosidase activity"/>
    <property type="evidence" value="ECO:0007669"/>
    <property type="project" value="UniProtKB-EC"/>
</dbReference>
<dbReference type="RefSeq" id="WP_320943653.1">
    <property type="nucleotide sequence ID" value="NZ_BAABEU010000004.1"/>
</dbReference>
<evidence type="ECO:0000313" key="6">
    <source>
        <dbReference type="EMBL" id="WPR90950.1"/>
    </source>
</evidence>
<dbReference type="InterPro" id="IPR013785">
    <property type="entry name" value="Aldolase_TIM"/>
</dbReference>
<evidence type="ECO:0000256" key="3">
    <source>
        <dbReference type="ARBA" id="ARBA00022801"/>
    </source>
</evidence>
<dbReference type="EC" id="3.2.1.22" evidence="2"/>
<dbReference type="Gene3D" id="3.20.20.70">
    <property type="entry name" value="Aldolase class I"/>
    <property type="match status" value="1"/>
</dbReference>
<sequence>MSTLHLRSDSVSVLLSTGPAHAPQAEVLHWGPALADADADLSLLTPPISHSAFDVPVVAGLLPQASSGWLGRQALRGSRDGKDFSPALRLTEVEPTPDGRAARIVHADDVAGLAVTHRLHLHANGMLELSAELGNTGASPYQLDELGLVLPVPAGATELLDLSGRWCREQHPRRHRIEDGTWVRSGRHARTGHDSSLLIAVGTPGFANRRGRVWATHFGWSGDREQYLDALTDGRRMLAGAELLGSGEIVLEPGETYSTPVLYAAYSDAGVDGISAVFHEWFRERETHPARPRPVVLNTWEAVYFDHELEPLVALADRAAAVGVERFVLDDGWYRGRRDDHRALGDWFVDGERWPDGLGPLIDAVHARGMDFGLWVEPEMVSVDSDLARAHSDWISGPVDSVGAARLPLEFRHQHVLDLVNPEAWQYVYERMHALLEEYDIAYLKWDQNRDLTEAGHAGHPSVHAQTLALYRLIDALKAAHPTVEIESCASGGGRIDLGILARTDRVWPSDCNDALERQTIQRWTQAVLPPELVGTHIGPPRAHTTGRALDLSFRAITALFGHLGIEWDLREAGAAELETLARAVALYKEHRGLLHTGRRVNADLPDPNLLLHGVIAGDGSEGLFAAVALGSSVATMPGSVGLPGLDPQRRYRVEPIALDSSGPGESTDAGPRSSFMQIAAPAWMEEGAEASGSFLAEVGVALPILQPAHALLLHATAIDRPADA</sequence>
<evidence type="ECO:0000259" key="5">
    <source>
        <dbReference type="Pfam" id="PF16875"/>
    </source>
</evidence>
<dbReference type="PRINTS" id="PR00743">
    <property type="entry name" value="GLHYDRLASE36"/>
</dbReference>
<dbReference type="InterPro" id="IPR002252">
    <property type="entry name" value="Glyco_hydro_36"/>
</dbReference>
<dbReference type="InterPro" id="IPR050985">
    <property type="entry name" value="Alpha-glycosidase_related"/>
</dbReference>
<dbReference type="PANTHER" id="PTHR43053:SF3">
    <property type="entry name" value="ALPHA-GALACTOSIDASE C-RELATED"/>
    <property type="match status" value="1"/>
</dbReference>
<dbReference type="InterPro" id="IPR038417">
    <property type="entry name" value="Alpga-gal_N_sf"/>
</dbReference>
<evidence type="ECO:0000256" key="2">
    <source>
        <dbReference type="ARBA" id="ARBA00012755"/>
    </source>
</evidence>
<dbReference type="InterPro" id="IPR031704">
    <property type="entry name" value="Glyco_hydro_36_N"/>
</dbReference>
<dbReference type="InterPro" id="IPR000111">
    <property type="entry name" value="Glyco_hydro_27/36_CS"/>
</dbReference>
<keyword evidence="3 6" id="KW-0378">Hydrolase</keyword>
<dbReference type="Proteomes" id="UP001323798">
    <property type="component" value="Chromosome"/>
</dbReference>
<proteinExistence type="predicted"/>
<reference evidence="6 7" key="1">
    <citation type="submission" date="2023-11" db="EMBL/GenBank/DDBJ databases">
        <title>Genome sequence of Microbacterium rhizosphaerae KACC 19337.</title>
        <authorList>
            <person name="Choi H."/>
            <person name="Kim S."/>
            <person name="Kim Y."/>
            <person name="Kwon S.-W."/>
            <person name="Heo J."/>
        </authorList>
    </citation>
    <scope>NUCLEOTIDE SEQUENCE [LARGE SCALE GENOMIC DNA]</scope>
    <source>
        <strain evidence="6 7">KACC 19337</strain>
    </source>
</reference>
<dbReference type="InterPro" id="IPR017853">
    <property type="entry name" value="GH"/>
</dbReference>
<organism evidence="6 7">
    <name type="scientific">Microbacterium rhizosphaerae</name>
    <dbReference type="NCBI Taxonomy" id="1678237"/>
    <lineage>
        <taxon>Bacteria</taxon>
        <taxon>Bacillati</taxon>
        <taxon>Actinomycetota</taxon>
        <taxon>Actinomycetes</taxon>
        <taxon>Micrococcales</taxon>
        <taxon>Microbacteriaceae</taxon>
        <taxon>Microbacterium</taxon>
    </lineage>
</organism>
<dbReference type="PANTHER" id="PTHR43053">
    <property type="entry name" value="GLYCOSIDASE FAMILY 31"/>
    <property type="match status" value="1"/>
</dbReference>
<feature type="domain" description="Glycosyl hydrolase family 36 N-terminal" evidence="5">
    <location>
        <begin position="25"/>
        <end position="251"/>
    </location>
</feature>
<accession>A0ABZ0SS27</accession>
<dbReference type="Pfam" id="PF16875">
    <property type="entry name" value="Glyco_hydro_36N"/>
    <property type="match status" value="1"/>
</dbReference>
<dbReference type="PROSITE" id="PS00512">
    <property type="entry name" value="ALPHA_GALACTOSIDASE"/>
    <property type="match status" value="1"/>
</dbReference>
<protein>
    <recommendedName>
        <fullName evidence="2">alpha-galactosidase</fullName>
        <ecNumber evidence="2">3.2.1.22</ecNumber>
    </recommendedName>
</protein>
<name>A0ABZ0SS27_9MICO</name>
<dbReference type="Gene3D" id="2.70.98.60">
    <property type="entry name" value="alpha-galactosidase from lactobacil brevis"/>
    <property type="match status" value="1"/>
</dbReference>
<evidence type="ECO:0000256" key="4">
    <source>
        <dbReference type="ARBA" id="ARBA00023295"/>
    </source>
</evidence>
<evidence type="ECO:0000313" key="7">
    <source>
        <dbReference type="Proteomes" id="UP001323798"/>
    </source>
</evidence>
<evidence type="ECO:0000256" key="1">
    <source>
        <dbReference type="ARBA" id="ARBA00001255"/>
    </source>
</evidence>